<dbReference type="AlphaFoldDB" id="A0A0F9DIP1"/>
<evidence type="ECO:0000313" key="1">
    <source>
        <dbReference type="EMBL" id="KKL11868.1"/>
    </source>
</evidence>
<proteinExistence type="predicted"/>
<comment type="caution">
    <text evidence="1">The sequence shown here is derived from an EMBL/GenBank/DDBJ whole genome shotgun (WGS) entry which is preliminary data.</text>
</comment>
<dbReference type="EMBL" id="LAZR01041486">
    <property type="protein sequence ID" value="KKL11868.1"/>
    <property type="molecule type" value="Genomic_DNA"/>
</dbReference>
<sequence length="24" mass="2587">MVTEQDEARAAVADAVQEPIRCLA</sequence>
<organism evidence="1">
    <name type="scientific">marine sediment metagenome</name>
    <dbReference type="NCBI Taxonomy" id="412755"/>
    <lineage>
        <taxon>unclassified sequences</taxon>
        <taxon>metagenomes</taxon>
        <taxon>ecological metagenomes</taxon>
    </lineage>
</organism>
<feature type="non-terminal residue" evidence="1">
    <location>
        <position position="24"/>
    </location>
</feature>
<name>A0A0F9DIP1_9ZZZZ</name>
<reference evidence="1" key="1">
    <citation type="journal article" date="2015" name="Nature">
        <title>Complex archaea that bridge the gap between prokaryotes and eukaryotes.</title>
        <authorList>
            <person name="Spang A."/>
            <person name="Saw J.H."/>
            <person name="Jorgensen S.L."/>
            <person name="Zaremba-Niedzwiedzka K."/>
            <person name="Martijn J."/>
            <person name="Lind A.E."/>
            <person name="van Eijk R."/>
            <person name="Schleper C."/>
            <person name="Guy L."/>
            <person name="Ettema T.J."/>
        </authorList>
    </citation>
    <scope>NUCLEOTIDE SEQUENCE</scope>
</reference>
<protein>
    <submittedName>
        <fullName evidence="1">Uncharacterized protein</fullName>
    </submittedName>
</protein>
<gene>
    <name evidence="1" type="ORF">LCGC14_2541460</name>
</gene>
<accession>A0A0F9DIP1</accession>